<keyword evidence="5 8" id="KW-0560">Oxidoreductase</keyword>
<organism evidence="8 11">
    <name type="scientific">Anaerotruncus colihominis</name>
    <dbReference type="NCBI Taxonomy" id="169435"/>
    <lineage>
        <taxon>Bacteria</taxon>
        <taxon>Bacillati</taxon>
        <taxon>Bacillota</taxon>
        <taxon>Clostridia</taxon>
        <taxon>Eubacteriales</taxon>
        <taxon>Oscillospiraceae</taxon>
        <taxon>Anaerotruncus</taxon>
    </lineage>
</organism>
<evidence type="ECO:0000313" key="11">
    <source>
        <dbReference type="Proteomes" id="UP000095765"/>
    </source>
</evidence>
<dbReference type="PROSITE" id="PS00059">
    <property type="entry name" value="ADH_ZINC"/>
    <property type="match status" value="1"/>
</dbReference>
<evidence type="ECO:0000256" key="4">
    <source>
        <dbReference type="ARBA" id="ARBA00022833"/>
    </source>
</evidence>
<dbReference type="InterPro" id="IPR002328">
    <property type="entry name" value="ADH_Zn_CS"/>
</dbReference>
<dbReference type="Proteomes" id="UP000095765">
    <property type="component" value="Unassembled WGS sequence"/>
</dbReference>
<evidence type="ECO:0000259" key="7">
    <source>
        <dbReference type="SMART" id="SM00829"/>
    </source>
</evidence>
<dbReference type="EC" id="1.1.1.14" evidence="8"/>
<dbReference type="SMART" id="SM00829">
    <property type="entry name" value="PKS_ER"/>
    <property type="match status" value="1"/>
</dbReference>
<dbReference type="EMBL" id="NFKP01000018">
    <property type="protein sequence ID" value="OUP68411.1"/>
    <property type="molecule type" value="Genomic_DNA"/>
</dbReference>
<dbReference type="InterPro" id="IPR020843">
    <property type="entry name" value="ER"/>
</dbReference>
<dbReference type="Pfam" id="PF00107">
    <property type="entry name" value="ADH_zinc_N"/>
    <property type="match status" value="1"/>
</dbReference>
<comment type="cofactor">
    <cofactor evidence="1 6">
        <name>Zn(2+)</name>
        <dbReference type="ChEBI" id="CHEBI:29105"/>
    </cofactor>
</comment>
<dbReference type="GO" id="GO:0008270">
    <property type="term" value="F:zinc ion binding"/>
    <property type="evidence" value="ECO:0007669"/>
    <property type="project" value="InterPro"/>
</dbReference>
<evidence type="ECO:0000313" key="13">
    <source>
        <dbReference type="Proteomes" id="UP000260828"/>
    </source>
</evidence>
<sequence>MEMQKGAFMRGIDQMIIKDIPMPKAGKKEVLVKLEYVGICGSDVHYFHHGNCGAYKVDLSNDYMLGHECAGTVVAVGEDVTNLKAGDRVALEPGITCGTCEFCKSGRYNLCPDVVFLATPPVQGCYEQYIAFPENMCFKLPENMSTLEGCLIEPLSVGFYAANQGEVGTGDVAVILGAGCIGLVTLLACKAHGAGQIIVADLVDARLEKARELGAAAVINSGKTDLLEEVRRLTNGRGADVVFETAGSAATIAQTPFLVRRGGTITLVGIAAQEEINYNFAQIMDKEATIKSVFRYRNIYPKAIAAVASGAIDIKRIVTHEFDLEHIQEAFGEAINNKTDLVKAVIKVQ</sequence>
<dbReference type="Proteomes" id="UP000260828">
    <property type="component" value="Unassembled WGS sequence"/>
</dbReference>
<dbReference type="PANTHER" id="PTHR43161:SF9">
    <property type="entry name" value="SORBITOL DEHYDROGENASE"/>
    <property type="match status" value="1"/>
</dbReference>
<dbReference type="Proteomes" id="UP000196386">
    <property type="component" value="Unassembled WGS sequence"/>
</dbReference>
<gene>
    <name evidence="8" type="primary">gutB_1</name>
    <name evidence="9" type="ORF">B5F11_13505</name>
    <name evidence="10" type="ORF">DXC40_07305</name>
    <name evidence="8" type="ORF">ERS852551_00820</name>
</gene>
<dbReference type="InterPro" id="IPR013149">
    <property type="entry name" value="ADH-like_C"/>
</dbReference>
<dbReference type="EMBL" id="QVME01000003">
    <property type="protein sequence ID" value="RGE68149.1"/>
    <property type="molecule type" value="Genomic_DNA"/>
</dbReference>
<dbReference type="AlphaFoldDB" id="A0A174NE92"/>
<keyword evidence="4 6" id="KW-0862">Zinc</keyword>
<dbReference type="InterPro" id="IPR013154">
    <property type="entry name" value="ADH-like_N"/>
</dbReference>
<evidence type="ECO:0000256" key="6">
    <source>
        <dbReference type="RuleBase" id="RU361277"/>
    </source>
</evidence>
<dbReference type="PANTHER" id="PTHR43161">
    <property type="entry name" value="SORBITOL DEHYDROGENASE"/>
    <property type="match status" value="1"/>
</dbReference>
<evidence type="ECO:0000256" key="3">
    <source>
        <dbReference type="ARBA" id="ARBA00022723"/>
    </source>
</evidence>
<dbReference type="Pfam" id="PF08240">
    <property type="entry name" value="ADH_N"/>
    <property type="match status" value="1"/>
</dbReference>
<evidence type="ECO:0000256" key="1">
    <source>
        <dbReference type="ARBA" id="ARBA00001947"/>
    </source>
</evidence>
<name>A0A174NE92_9FIRM</name>
<dbReference type="InterPro" id="IPR045306">
    <property type="entry name" value="SDH-like"/>
</dbReference>
<evidence type="ECO:0000256" key="2">
    <source>
        <dbReference type="ARBA" id="ARBA00008072"/>
    </source>
</evidence>
<evidence type="ECO:0000256" key="5">
    <source>
        <dbReference type="ARBA" id="ARBA00023002"/>
    </source>
</evidence>
<reference evidence="8 11" key="1">
    <citation type="submission" date="2015-09" db="EMBL/GenBank/DDBJ databases">
        <authorList>
            <consortium name="Pathogen Informatics"/>
        </authorList>
    </citation>
    <scope>NUCLEOTIDE SEQUENCE [LARGE SCALE GENOMIC DNA]</scope>
    <source>
        <strain evidence="8 11">2789STDY5834939</strain>
    </source>
</reference>
<evidence type="ECO:0000313" key="8">
    <source>
        <dbReference type="EMBL" id="CUP44325.1"/>
    </source>
</evidence>
<dbReference type="RefSeq" id="WP_006876808.1">
    <property type="nucleotide sequence ID" value="NZ_CABIWA010000004.1"/>
</dbReference>
<evidence type="ECO:0000313" key="9">
    <source>
        <dbReference type="EMBL" id="OUP68411.1"/>
    </source>
</evidence>
<dbReference type="Gene3D" id="3.40.50.720">
    <property type="entry name" value="NAD(P)-binding Rossmann-like Domain"/>
    <property type="match status" value="1"/>
</dbReference>
<proteinExistence type="inferred from homology"/>
<keyword evidence="3 6" id="KW-0479">Metal-binding</keyword>
<dbReference type="Gene3D" id="3.90.180.10">
    <property type="entry name" value="Medium-chain alcohol dehydrogenases, catalytic domain"/>
    <property type="match status" value="1"/>
</dbReference>
<protein>
    <submittedName>
        <fullName evidence="9 10">Alcohol dehydrogenase</fullName>
    </submittedName>
    <submittedName>
        <fullName evidence="8">Sorbitol dehydrogenase</fullName>
        <ecNumber evidence="8">1.1.1.14</ecNumber>
    </submittedName>
</protein>
<reference evidence="9" key="3">
    <citation type="journal article" date="2018" name="BMC Genomics">
        <title>Whole genome sequencing and function prediction of 133 gut anaerobes isolated from chicken caecum in pure cultures.</title>
        <authorList>
            <person name="Medvecky M."/>
            <person name="Cejkova D."/>
            <person name="Polansky O."/>
            <person name="Karasova D."/>
            <person name="Kubasova T."/>
            <person name="Cizek A."/>
            <person name="Rychlik I."/>
        </authorList>
    </citation>
    <scope>NUCLEOTIDE SEQUENCE</scope>
    <source>
        <strain evidence="9">An175</strain>
    </source>
</reference>
<dbReference type="GO" id="GO:0003939">
    <property type="term" value="F:L-iditol 2-dehydrogenase (NAD+) activity"/>
    <property type="evidence" value="ECO:0007669"/>
    <property type="project" value="UniProtKB-EC"/>
</dbReference>
<dbReference type="SUPFAM" id="SSF51735">
    <property type="entry name" value="NAD(P)-binding Rossmann-fold domains"/>
    <property type="match status" value="1"/>
</dbReference>
<dbReference type="InterPro" id="IPR011032">
    <property type="entry name" value="GroES-like_sf"/>
</dbReference>
<dbReference type="EMBL" id="CZBE01000004">
    <property type="protein sequence ID" value="CUP44325.1"/>
    <property type="molecule type" value="Genomic_DNA"/>
</dbReference>
<evidence type="ECO:0000313" key="12">
    <source>
        <dbReference type="Proteomes" id="UP000196386"/>
    </source>
</evidence>
<dbReference type="SUPFAM" id="SSF50129">
    <property type="entry name" value="GroES-like"/>
    <property type="match status" value="1"/>
</dbReference>
<dbReference type="InterPro" id="IPR036291">
    <property type="entry name" value="NAD(P)-bd_dom_sf"/>
</dbReference>
<reference evidence="12" key="2">
    <citation type="submission" date="2017-04" db="EMBL/GenBank/DDBJ databases">
        <title>Function of individual gut microbiota members based on whole genome sequencing of pure cultures obtained from chicken caecum.</title>
        <authorList>
            <person name="Medvecky M."/>
            <person name="Cejkova D."/>
            <person name="Polansky O."/>
            <person name="Karasova D."/>
            <person name="Kubasova T."/>
            <person name="Cizek A."/>
            <person name="Rychlik I."/>
        </authorList>
    </citation>
    <scope>NUCLEOTIDE SEQUENCE [LARGE SCALE GENOMIC DNA]</scope>
    <source>
        <strain evidence="12">An175</strain>
    </source>
</reference>
<accession>A0A174NE92</accession>
<dbReference type="CDD" id="cd05285">
    <property type="entry name" value="sorbitol_DH"/>
    <property type="match status" value="1"/>
</dbReference>
<feature type="domain" description="Enoyl reductase (ER)" evidence="7">
    <location>
        <begin position="10"/>
        <end position="346"/>
    </location>
</feature>
<evidence type="ECO:0000313" key="10">
    <source>
        <dbReference type="EMBL" id="RGE68149.1"/>
    </source>
</evidence>
<comment type="similarity">
    <text evidence="2 6">Belongs to the zinc-containing alcohol dehydrogenase family.</text>
</comment>
<dbReference type="OrthoDB" id="9777057at2"/>
<reference evidence="10 13" key="4">
    <citation type="submission" date="2018-08" db="EMBL/GenBank/DDBJ databases">
        <title>A genome reference for cultivated species of the human gut microbiota.</title>
        <authorList>
            <person name="Zou Y."/>
            <person name="Xue W."/>
            <person name="Luo G."/>
        </authorList>
    </citation>
    <scope>NUCLEOTIDE SEQUENCE [LARGE SCALE GENOMIC DNA]</scope>
    <source>
        <strain evidence="10 13">TF05-12AC</strain>
    </source>
</reference>